<dbReference type="EMBL" id="AJYK02000066">
    <property type="protein sequence ID" value="OEF25179.1"/>
    <property type="molecule type" value="Genomic_DNA"/>
</dbReference>
<gene>
    <name evidence="2" type="ORF">A1QC_09575</name>
</gene>
<accession>A0A1E5E1R8</accession>
<evidence type="ECO:0000256" key="1">
    <source>
        <dbReference type="SAM" id="MobiDB-lite"/>
    </source>
</evidence>
<dbReference type="Proteomes" id="UP000094070">
    <property type="component" value="Unassembled WGS sequence"/>
</dbReference>
<dbReference type="STRING" id="1188252.A1QC_09575"/>
<comment type="caution">
    <text evidence="2">The sequence shown here is derived from an EMBL/GenBank/DDBJ whole genome shotgun (WGS) entry which is preliminary data.</text>
</comment>
<name>A0A1E5E1R8_9VIBR</name>
<dbReference type="Pfam" id="PF04338">
    <property type="entry name" value="DUF481"/>
    <property type="match status" value="1"/>
</dbReference>
<dbReference type="eggNOG" id="COG3137">
    <property type="taxonomic scope" value="Bacteria"/>
</dbReference>
<evidence type="ECO:0008006" key="4">
    <source>
        <dbReference type="Google" id="ProtNLM"/>
    </source>
</evidence>
<dbReference type="InterPro" id="IPR007433">
    <property type="entry name" value="DUF481"/>
</dbReference>
<feature type="compositionally biased region" description="Basic and acidic residues" evidence="1">
    <location>
        <begin position="13"/>
        <end position="33"/>
    </location>
</feature>
<feature type="region of interest" description="Disordered" evidence="1">
    <location>
        <begin position="1"/>
        <end position="48"/>
    </location>
</feature>
<sequence length="248" mass="28285">MAKLLGESSDSDSEAKKEEAKKKKEESPWKPEIEFGYQSRKGNDDNQSLNARVALSYIKGKMRNSGEVKIYREDDDGEEEEREQSYELQSDYKLGSKTYLYGSFKGIDSKYSSYYRDYTVSTGFGLQVSNTETFKLEVELGPGYRIQQPNTDEIDDDDPIFPEDVAESIIRGNLTSSWKPFKTLSFEMQATLVAGQSNTRLDTEISALNNITDDIALKLSHNRQHISKVPNDLKNTDSTFNINLLFRF</sequence>
<evidence type="ECO:0000313" key="3">
    <source>
        <dbReference type="Proteomes" id="UP000094070"/>
    </source>
</evidence>
<dbReference type="AlphaFoldDB" id="A0A1E5E1R8"/>
<dbReference type="OrthoDB" id="7625761at2"/>
<proteinExistence type="predicted"/>
<reference evidence="2 3" key="1">
    <citation type="journal article" date="2012" name="Science">
        <title>Ecological populations of bacteria act as socially cohesive units of antibiotic production and resistance.</title>
        <authorList>
            <person name="Cordero O.X."/>
            <person name="Wildschutte H."/>
            <person name="Kirkup B."/>
            <person name="Proehl S."/>
            <person name="Ngo L."/>
            <person name="Hussain F."/>
            <person name="Le Roux F."/>
            <person name="Mincer T."/>
            <person name="Polz M.F."/>
        </authorList>
    </citation>
    <scope>NUCLEOTIDE SEQUENCE [LARGE SCALE GENOMIC DNA]</scope>
    <source>
        <strain evidence="2 3">1S-45</strain>
    </source>
</reference>
<protein>
    <recommendedName>
        <fullName evidence="4">DUF481 domain-containing protein</fullName>
    </recommendedName>
</protein>
<organism evidence="2 3">
    <name type="scientific">Vibrio rumoiensis 1S-45</name>
    <dbReference type="NCBI Taxonomy" id="1188252"/>
    <lineage>
        <taxon>Bacteria</taxon>
        <taxon>Pseudomonadati</taxon>
        <taxon>Pseudomonadota</taxon>
        <taxon>Gammaproteobacteria</taxon>
        <taxon>Vibrionales</taxon>
        <taxon>Vibrionaceae</taxon>
        <taxon>Vibrio</taxon>
    </lineage>
</organism>
<keyword evidence="3" id="KW-1185">Reference proteome</keyword>
<evidence type="ECO:0000313" key="2">
    <source>
        <dbReference type="EMBL" id="OEF25179.1"/>
    </source>
</evidence>